<feature type="transmembrane region" description="Helical" evidence="6">
    <location>
        <begin position="135"/>
        <end position="153"/>
    </location>
</feature>
<dbReference type="GO" id="GO:0016020">
    <property type="term" value="C:membrane"/>
    <property type="evidence" value="ECO:0007669"/>
    <property type="project" value="UniProtKB-SubCell"/>
</dbReference>
<evidence type="ECO:0000256" key="5">
    <source>
        <dbReference type="SAM" id="Coils"/>
    </source>
</evidence>
<feature type="coiled-coil region" evidence="5">
    <location>
        <begin position="84"/>
        <end position="130"/>
    </location>
</feature>
<keyword evidence="8" id="KW-1185">Reference proteome</keyword>
<dbReference type="AlphaFoldDB" id="A0A099T3X5"/>
<feature type="transmembrane region" description="Helical" evidence="6">
    <location>
        <begin position="56"/>
        <end position="74"/>
    </location>
</feature>
<comment type="subcellular location">
    <subcellularLocation>
        <location evidence="1">Membrane</location>
        <topology evidence="1">Multi-pass membrane protein</topology>
    </subcellularLocation>
</comment>
<feature type="transmembrane region" description="Helical" evidence="6">
    <location>
        <begin position="179"/>
        <end position="197"/>
    </location>
</feature>
<dbReference type="GeneID" id="69199498"/>
<dbReference type="OrthoDB" id="84619at2157"/>
<keyword evidence="2 6" id="KW-0812">Transmembrane</keyword>
<evidence type="ECO:0000313" key="7">
    <source>
        <dbReference type="EMBL" id="KGK99544.1"/>
    </source>
</evidence>
<sequence length="206" mass="23514">MADSNFKKTAERFVLAVGISLMIGILVLGEEGREGIGAIVGILMDPISAMVGDGNFHIMLFIMAAITALYASLIQKYTINWQLMRNTQERMKSFQKEFREAQLSQNTYMVKKLEEQRADMMSDQMEMSKQQFKPMAYISIISLPLFMWAYHYISLHPGASLVFPFWGEQELVTTVLGPIQYWIFWYFITSLAISQVVRKALDIGGV</sequence>
<dbReference type="Proteomes" id="UP000029859">
    <property type="component" value="Unassembled WGS sequence"/>
</dbReference>
<evidence type="ECO:0000256" key="6">
    <source>
        <dbReference type="SAM" id="Phobius"/>
    </source>
</evidence>
<name>A0A099T3X5_METMT</name>
<protein>
    <submittedName>
        <fullName evidence="7">Membrane protein</fullName>
    </submittedName>
</protein>
<dbReference type="Pfam" id="PF01956">
    <property type="entry name" value="EMC3_TMCO1"/>
    <property type="match status" value="1"/>
</dbReference>
<dbReference type="RefSeq" id="WP_048193274.1">
    <property type="nucleotide sequence ID" value="NZ_CAAGSM010000007.1"/>
</dbReference>
<comment type="caution">
    <text evidence="7">The sequence shown here is derived from an EMBL/GenBank/DDBJ whole genome shotgun (WGS) entry which is preliminary data.</text>
</comment>
<dbReference type="InterPro" id="IPR038978">
    <property type="entry name" value="MJ0935"/>
</dbReference>
<evidence type="ECO:0000256" key="2">
    <source>
        <dbReference type="ARBA" id="ARBA00022692"/>
    </source>
</evidence>
<dbReference type="InterPro" id="IPR002809">
    <property type="entry name" value="EMC3/TMCO1"/>
</dbReference>
<proteinExistence type="predicted"/>
<evidence type="ECO:0000256" key="1">
    <source>
        <dbReference type="ARBA" id="ARBA00004141"/>
    </source>
</evidence>
<evidence type="ECO:0000313" key="8">
    <source>
        <dbReference type="Proteomes" id="UP000029859"/>
    </source>
</evidence>
<reference evidence="7 8" key="1">
    <citation type="submission" date="2014-09" db="EMBL/GenBank/DDBJ databases">
        <title>Draft genome sequence of an obligately methylotrophic methanogen, Methanococcoides methylutens, isolated from marine sediment.</title>
        <authorList>
            <person name="Guan Y."/>
            <person name="Ngugi D.K."/>
            <person name="Blom J."/>
            <person name="Ali S."/>
            <person name="Ferry J.G."/>
            <person name="Stingl U."/>
        </authorList>
    </citation>
    <scope>NUCLEOTIDE SEQUENCE [LARGE SCALE GENOMIC DNA]</scope>
    <source>
        <strain evidence="7 8">DSM 2657</strain>
    </source>
</reference>
<keyword evidence="5" id="KW-0175">Coiled coil</keyword>
<keyword evidence="3 6" id="KW-1133">Transmembrane helix</keyword>
<feature type="transmembrane region" description="Helical" evidence="6">
    <location>
        <begin position="12"/>
        <end position="29"/>
    </location>
</feature>
<evidence type="ECO:0000256" key="4">
    <source>
        <dbReference type="ARBA" id="ARBA00023136"/>
    </source>
</evidence>
<organism evidence="7 8">
    <name type="scientific">Methanococcoides methylutens</name>
    <dbReference type="NCBI Taxonomy" id="2226"/>
    <lineage>
        <taxon>Archaea</taxon>
        <taxon>Methanobacteriati</taxon>
        <taxon>Methanobacteriota</taxon>
        <taxon>Stenosarchaea group</taxon>
        <taxon>Methanomicrobia</taxon>
        <taxon>Methanosarcinales</taxon>
        <taxon>Methanosarcinaceae</taxon>
        <taxon>Methanococcoides</taxon>
    </lineage>
</organism>
<accession>A0A099T3X5</accession>
<gene>
    <name evidence="7" type="ORF">LI82_01965</name>
</gene>
<dbReference type="SMART" id="SM01415">
    <property type="entry name" value="DUF106"/>
    <property type="match status" value="1"/>
</dbReference>
<evidence type="ECO:0000256" key="3">
    <source>
        <dbReference type="ARBA" id="ARBA00022989"/>
    </source>
</evidence>
<dbReference type="EMBL" id="JRHO01000005">
    <property type="protein sequence ID" value="KGK99544.1"/>
    <property type="molecule type" value="Genomic_DNA"/>
</dbReference>
<dbReference type="PANTHER" id="PTHR42198">
    <property type="entry name" value="INTEGRAL MEMBRANE PROTEIN"/>
    <property type="match status" value="1"/>
</dbReference>
<keyword evidence="4 6" id="KW-0472">Membrane</keyword>
<dbReference type="PANTHER" id="PTHR42198:SF1">
    <property type="entry name" value="INTEGRAL MEMBRANE PROTEIN"/>
    <property type="match status" value="1"/>
</dbReference>